<dbReference type="Proteomes" id="UP000008064">
    <property type="component" value="Unassembled WGS sequence"/>
</dbReference>
<dbReference type="HOGENOM" id="CLU_2795531_0_0_1"/>
<protein>
    <submittedName>
        <fullName evidence="2">Uncharacterized protein</fullName>
    </submittedName>
</protein>
<dbReference type="EMBL" id="GL945469">
    <property type="protein sequence ID" value="EGO18366.1"/>
    <property type="molecule type" value="Genomic_DNA"/>
</dbReference>
<accession>F8NNI9</accession>
<dbReference type="KEGG" id="sla:SERLADRAFT_462481"/>
<dbReference type="RefSeq" id="XP_007324903.1">
    <property type="nucleotide sequence ID" value="XM_007324841.1"/>
</dbReference>
<dbReference type="GeneID" id="18821660"/>
<evidence type="ECO:0000313" key="2">
    <source>
        <dbReference type="EMBL" id="EGO28046.1"/>
    </source>
</evidence>
<dbReference type="GeneID" id="18818378"/>
<proteinExistence type="predicted"/>
<dbReference type="EMBL" id="GL945431">
    <property type="protein sequence ID" value="EGO28046.1"/>
    <property type="molecule type" value="Genomic_DNA"/>
</dbReference>
<dbReference type="RefSeq" id="XP_007316137.1">
    <property type="nucleotide sequence ID" value="XM_007316075.1"/>
</dbReference>
<dbReference type="AlphaFoldDB" id="F8NNI9"/>
<gene>
    <name evidence="2" type="ORF">SERLADRAFT_462481</name>
    <name evidence="1" type="ORF">SERLADRAFT_481197</name>
</gene>
<evidence type="ECO:0000313" key="1">
    <source>
        <dbReference type="EMBL" id="EGO18366.1"/>
    </source>
</evidence>
<dbReference type="KEGG" id="sla:SERLADRAFT_481197"/>
<organism>
    <name type="scientific">Serpula lacrymans var. lacrymans (strain S7.9)</name>
    <name type="common">Dry rot fungus</name>
    <dbReference type="NCBI Taxonomy" id="578457"/>
    <lineage>
        <taxon>Eukaryota</taxon>
        <taxon>Fungi</taxon>
        <taxon>Dikarya</taxon>
        <taxon>Basidiomycota</taxon>
        <taxon>Agaricomycotina</taxon>
        <taxon>Agaricomycetes</taxon>
        <taxon>Agaricomycetidae</taxon>
        <taxon>Boletales</taxon>
        <taxon>Coniophorineae</taxon>
        <taxon>Serpulaceae</taxon>
        <taxon>Serpula</taxon>
    </lineage>
</organism>
<name>F8NNI9_SERL9</name>
<sequence length="68" mass="7499">MRALSLICPTRPFLPTLLYVCSIGLKTMADPGVKKYDRRYCGQKLCDLSLPPAIASIYARAALPAEKQ</sequence>
<reference evidence="2" key="1">
    <citation type="submission" date="2011-04" db="EMBL/GenBank/DDBJ databases">
        <title>Evolution of plant cell wall degrading machinery underlies the functional diversity of forest fungi.</title>
        <authorList>
            <consortium name="US DOE Joint Genome Institute (JGI-PGF)"/>
            <person name="Eastwood D.C."/>
            <person name="Floudas D."/>
            <person name="Binder M."/>
            <person name="Majcherczyk A."/>
            <person name="Schneider P."/>
            <person name="Aerts A."/>
            <person name="Asiegbu F.O."/>
            <person name="Baker S.E."/>
            <person name="Barry K."/>
            <person name="Bendiksby M."/>
            <person name="Blumentritt M."/>
            <person name="Coutinho P.M."/>
            <person name="Cullen D."/>
            <person name="Cullen D."/>
            <person name="Gathman A."/>
            <person name="Goodell B."/>
            <person name="Henrissat B."/>
            <person name="Ihrmark K."/>
            <person name="Kauserud H."/>
            <person name="Kohler A."/>
            <person name="LaButti K."/>
            <person name="Lapidus A."/>
            <person name="Lavin J.L."/>
            <person name="Lee Y.-H."/>
            <person name="Lindquist E."/>
            <person name="Lilly W."/>
            <person name="Lucas S."/>
            <person name="Morin E."/>
            <person name="Murat C."/>
            <person name="Oguiza J.A."/>
            <person name="Park J."/>
            <person name="Pisabarro A.G."/>
            <person name="Riley R."/>
            <person name="Rosling A."/>
            <person name="Salamov A."/>
            <person name="Schmidt O."/>
            <person name="Schmutz J."/>
            <person name="Skrede I."/>
            <person name="Stenlid J."/>
            <person name="Wiebenga A."/>
            <person name="Xie X."/>
            <person name="Kues U."/>
            <person name="Hibbett D.S."/>
            <person name="Hoffmeister D."/>
            <person name="Hogberg N."/>
            <person name="Martin F."/>
            <person name="Grigoriev I.V."/>
            <person name="Watkinson S.C."/>
        </authorList>
    </citation>
    <scope>NUCLEOTIDE SEQUENCE</scope>
    <source>
        <strain evidence="2">S7.9</strain>
    </source>
</reference>